<proteinExistence type="predicted"/>
<evidence type="ECO:0008006" key="3">
    <source>
        <dbReference type="Google" id="ProtNLM"/>
    </source>
</evidence>
<dbReference type="InParanoid" id="C4JH39"/>
<organism evidence="1 2">
    <name type="scientific">Uncinocarpus reesii (strain UAMH 1704)</name>
    <dbReference type="NCBI Taxonomy" id="336963"/>
    <lineage>
        <taxon>Eukaryota</taxon>
        <taxon>Fungi</taxon>
        <taxon>Dikarya</taxon>
        <taxon>Ascomycota</taxon>
        <taxon>Pezizomycotina</taxon>
        <taxon>Eurotiomycetes</taxon>
        <taxon>Eurotiomycetidae</taxon>
        <taxon>Onygenales</taxon>
        <taxon>Onygenaceae</taxon>
        <taxon>Uncinocarpus</taxon>
    </lineage>
</organism>
<dbReference type="VEuPathDB" id="FungiDB:UREG_01290"/>
<dbReference type="GeneID" id="8444650"/>
<keyword evidence="2" id="KW-1185">Reference proteome</keyword>
<gene>
    <name evidence="1" type="ORF">UREG_01290</name>
</gene>
<dbReference type="Proteomes" id="UP000002058">
    <property type="component" value="Unassembled WGS sequence"/>
</dbReference>
<dbReference type="EMBL" id="CH476615">
    <property type="protein sequence ID" value="EEP76441.1"/>
    <property type="molecule type" value="Genomic_DNA"/>
</dbReference>
<name>C4JH39_UNCRE</name>
<reference evidence="2" key="1">
    <citation type="journal article" date="2009" name="Genome Res.">
        <title>Comparative genomic analyses of the human fungal pathogens Coccidioides and their relatives.</title>
        <authorList>
            <person name="Sharpton T.J."/>
            <person name="Stajich J.E."/>
            <person name="Rounsley S.D."/>
            <person name="Gardner M.J."/>
            <person name="Wortman J.R."/>
            <person name="Jordar V.S."/>
            <person name="Maiti R."/>
            <person name="Kodira C.D."/>
            <person name="Neafsey D.E."/>
            <person name="Zeng Q."/>
            <person name="Hung C.-Y."/>
            <person name="McMahan C."/>
            <person name="Muszewska A."/>
            <person name="Grynberg M."/>
            <person name="Mandel M.A."/>
            <person name="Kellner E.M."/>
            <person name="Barker B.M."/>
            <person name="Galgiani J.N."/>
            <person name="Orbach M.J."/>
            <person name="Kirkland T.N."/>
            <person name="Cole G.T."/>
            <person name="Henn M.R."/>
            <person name="Birren B.W."/>
            <person name="Taylor J.W."/>
        </authorList>
    </citation>
    <scope>NUCLEOTIDE SEQUENCE [LARGE SCALE GENOMIC DNA]</scope>
    <source>
        <strain evidence="2">UAMH 1704</strain>
    </source>
</reference>
<evidence type="ECO:0000313" key="2">
    <source>
        <dbReference type="Proteomes" id="UP000002058"/>
    </source>
</evidence>
<evidence type="ECO:0000313" key="1">
    <source>
        <dbReference type="EMBL" id="EEP76441.1"/>
    </source>
</evidence>
<sequence length="147" mass="16766">MRATCVMETCIAAGLVHRDFEFRNIVYDPVTLEVRLIDIEPPPPGFRIWTPGEVREIMESESIGPPYRLQASDPIRLRLLYVQSLANSMKHHTLHTILILPPMFAQPYFGNGRTRIAMKTKANQGHAVKEQHQGCIELEKDCSQNIN</sequence>
<accession>C4JH39</accession>
<dbReference type="OrthoDB" id="2156052at2759"/>
<dbReference type="KEGG" id="ure:UREG_01290"/>
<dbReference type="AlphaFoldDB" id="C4JH39"/>
<protein>
    <recommendedName>
        <fullName evidence="3">Protein kinase domain-containing protein</fullName>
    </recommendedName>
</protein>
<dbReference type="RefSeq" id="XP_002541774.1">
    <property type="nucleotide sequence ID" value="XM_002541728.1"/>
</dbReference>
<dbReference type="HOGENOM" id="CLU_1769469_0_0_1"/>